<dbReference type="EMBL" id="CAIJDO010000375">
    <property type="protein sequence ID" value="CAD0010009.1"/>
    <property type="molecule type" value="Genomic_DNA"/>
</dbReference>
<evidence type="ECO:0000313" key="1">
    <source>
        <dbReference type="EMBL" id="CAD0010009.1"/>
    </source>
</evidence>
<dbReference type="RefSeq" id="WP_051872942.1">
    <property type="nucleotide sequence ID" value="NZ_CAIJDO010000375.1"/>
</dbReference>
<dbReference type="Proteomes" id="UP000556700">
    <property type="component" value="Unassembled WGS sequence"/>
</dbReference>
<proteinExistence type="predicted"/>
<evidence type="ECO:0000313" key="2">
    <source>
        <dbReference type="Proteomes" id="UP000556700"/>
    </source>
</evidence>
<comment type="caution">
    <text evidence="1">The sequence shown here is derived from an EMBL/GenBank/DDBJ whole genome shotgun (WGS) entry which is preliminary data.</text>
</comment>
<dbReference type="AlphaFoldDB" id="A0A6V6ZEB0"/>
<organism evidence="1 2">
    <name type="scientific">Flavobacterium chungangense</name>
    <dbReference type="NCBI Taxonomy" id="554283"/>
    <lineage>
        <taxon>Bacteria</taxon>
        <taxon>Pseudomonadati</taxon>
        <taxon>Bacteroidota</taxon>
        <taxon>Flavobacteriia</taxon>
        <taxon>Flavobacteriales</taxon>
        <taxon>Flavobacteriaceae</taxon>
        <taxon>Flavobacterium</taxon>
    </lineage>
</organism>
<keyword evidence="2" id="KW-1185">Reference proteome</keyword>
<sequence>MKRFTVRVQLHTKEGRQYELDSDTYKVLHAEMEDLGFTKTIQSAKGKTHDLPSAEYNYISSDDSITRHDILGAAKGAGKATGVNFSILVNPIADVGRCWYNLDETEESED</sequence>
<accession>A0A6V6ZEB0</accession>
<name>A0A6V6ZEB0_9FLAO</name>
<reference evidence="1 2" key="1">
    <citation type="submission" date="2020-06" db="EMBL/GenBank/DDBJ databases">
        <authorList>
            <person name="Criscuolo A."/>
        </authorList>
    </citation>
    <scope>NUCLEOTIDE SEQUENCE [LARGE SCALE GENOMIC DNA]</scope>
    <source>
        <strain evidence="2">CIP 110025</strain>
    </source>
</reference>
<gene>
    <name evidence="1" type="ORF">FLACHUCJ7_04649</name>
</gene>
<protein>
    <submittedName>
        <fullName evidence="1">Uncharacterized protein</fullName>
    </submittedName>
</protein>